<dbReference type="Proteomes" id="UP000230731">
    <property type="component" value="Unassembled WGS sequence"/>
</dbReference>
<dbReference type="AlphaFoldDB" id="A0A2M6WZ19"/>
<name>A0A2M6WZ19_9BACT</name>
<keyword evidence="1" id="KW-0328">Glycosyltransferase</keyword>
<dbReference type="NCBIfam" id="TIGR00696">
    <property type="entry name" value="wecG_tagA_cpsF"/>
    <property type="match status" value="1"/>
</dbReference>
<gene>
    <name evidence="3" type="ORF">COT71_02840</name>
</gene>
<dbReference type="CDD" id="cd06533">
    <property type="entry name" value="Glyco_transf_WecG_TagA"/>
    <property type="match status" value="1"/>
</dbReference>
<dbReference type="GO" id="GO:0016758">
    <property type="term" value="F:hexosyltransferase activity"/>
    <property type="evidence" value="ECO:0007669"/>
    <property type="project" value="TreeGrafter"/>
</dbReference>
<keyword evidence="2 3" id="KW-0808">Transferase</keyword>
<dbReference type="EMBL" id="PEZP01000034">
    <property type="protein sequence ID" value="PIT98052.1"/>
    <property type="molecule type" value="Genomic_DNA"/>
</dbReference>
<comment type="caution">
    <text evidence="3">The sequence shown here is derived from an EMBL/GenBank/DDBJ whole genome shotgun (WGS) entry which is preliminary data.</text>
</comment>
<dbReference type="PANTHER" id="PTHR34136:SF1">
    <property type="entry name" value="UDP-N-ACETYL-D-MANNOSAMINURONIC ACID TRANSFERASE"/>
    <property type="match status" value="1"/>
</dbReference>
<evidence type="ECO:0000256" key="2">
    <source>
        <dbReference type="ARBA" id="ARBA00022679"/>
    </source>
</evidence>
<reference evidence="4" key="1">
    <citation type="submission" date="2017-09" db="EMBL/GenBank/DDBJ databases">
        <title>Depth-based differentiation of microbial function through sediment-hosted aquifers and enrichment of novel symbionts in the deep terrestrial subsurface.</title>
        <authorList>
            <person name="Probst A.J."/>
            <person name="Ladd B."/>
            <person name="Jarett J.K."/>
            <person name="Geller-Mcgrath D.E."/>
            <person name="Sieber C.M.K."/>
            <person name="Emerson J.B."/>
            <person name="Anantharaman K."/>
            <person name="Thomas B.C."/>
            <person name="Malmstrom R."/>
            <person name="Stieglmeier M."/>
            <person name="Klingl A."/>
            <person name="Woyke T."/>
            <person name="Ryan C.M."/>
            <person name="Banfield J.F."/>
        </authorList>
    </citation>
    <scope>NUCLEOTIDE SEQUENCE [LARGE SCALE GENOMIC DNA]</scope>
</reference>
<evidence type="ECO:0000256" key="1">
    <source>
        <dbReference type="ARBA" id="ARBA00022676"/>
    </source>
</evidence>
<evidence type="ECO:0000313" key="4">
    <source>
        <dbReference type="Proteomes" id="UP000230731"/>
    </source>
</evidence>
<dbReference type="Pfam" id="PF03808">
    <property type="entry name" value="Glyco_tran_WecG"/>
    <property type="match status" value="1"/>
</dbReference>
<organism evidence="3 4">
    <name type="scientific">Candidatus Andersenbacteria bacterium CG10_big_fil_rev_8_21_14_0_10_54_11</name>
    <dbReference type="NCBI Taxonomy" id="1974485"/>
    <lineage>
        <taxon>Bacteria</taxon>
        <taxon>Candidatus Anderseniibacteriota</taxon>
    </lineage>
</organism>
<dbReference type="PANTHER" id="PTHR34136">
    <property type="match status" value="1"/>
</dbReference>
<dbReference type="InterPro" id="IPR004629">
    <property type="entry name" value="WecG_TagA_CpsF"/>
</dbReference>
<evidence type="ECO:0000313" key="3">
    <source>
        <dbReference type="EMBL" id="PIT98052.1"/>
    </source>
</evidence>
<accession>A0A2M6WZ19</accession>
<sequence length="260" mass="29004">MADRIAIGPVDCTFMQMTDFAAWCRQQCGRGGVHHVVTLNPEMVLLAERDAAFREAVRRAELAVPDGAGIVWARWYLRSPVWALFPSLIAFLLQPVTRVQGVDAVFGLADLCRSAGRPLYLLGGHTAAAAAAADRIAQLFPGVKIHCSRAHEYTEDGPPDIVADIRRTLPAVILVAYGAPQQTVWIERQRASLPAGSIAVGVGGAFDILSERLPRAPKLLRLLNLEWLWRLYLEPRRLPRIWRAVVQFPLLMRGYKRRNR</sequence>
<protein>
    <submittedName>
        <fullName evidence="3">Acetylglucosaminyldiphospho-UDP acetyl-beta-D-mannosaminyltransferase</fullName>
    </submittedName>
</protein>
<proteinExistence type="predicted"/>